<sequence>MRTRSFGNTLPSKWQCVPWLPWNKQKLATSEVVAQLNVPNQILFSNIVTWNINGFHSKYNYIAKMLYDQKIGIACLQEMLFNSARQPLVIKGYETYGIDREVGFRGQAILIDTLLPSYQIPHVEKHLLHVQVLCWSTPIGTIQLDIFLVYLPSGGNHRRDRKKILSTLCQIIIETRSTRPDSKFVILGDFNEPYDSLDHILGKWNNGVFHQMTKGSSLTRFPKFGNPSNLDHVLVNHMVKPYFK</sequence>
<comment type="caution">
    <text evidence="2">The sequence shown here is derived from an EMBL/GenBank/DDBJ whole genome shotgun (WGS) entry which is preliminary data.</text>
</comment>
<dbReference type="OrthoDB" id="2671967at2759"/>
<evidence type="ECO:0000313" key="2">
    <source>
        <dbReference type="EMBL" id="KAF8887620.1"/>
    </source>
</evidence>
<reference evidence="2" key="1">
    <citation type="submission" date="2020-11" db="EMBL/GenBank/DDBJ databases">
        <authorList>
            <consortium name="DOE Joint Genome Institute"/>
            <person name="Ahrendt S."/>
            <person name="Riley R."/>
            <person name="Andreopoulos W."/>
            <person name="LaButti K."/>
            <person name="Pangilinan J."/>
            <person name="Ruiz-duenas F.J."/>
            <person name="Barrasa J.M."/>
            <person name="Sanchez-Garcia M."/>
            <person name="Camarero S."/>
            <person name="Miyauchi S."/>
            <person name="Serrano A."/>
            <person name="Linde D."/>
            <person name="Babiker R."/>
            <person name="Drula E."/>
            <person name="Ayuso-Fernandez I."/>
            <person name="Pacheco R."/>
            <person name="Padilla G."/>
            <person name="Ferreira P."/>
            <person name="Barriuso J."/>
            <person name="Kellner H."/>
            <person name="Castanera R."/>
            <person name="Alfaro M."/>
            <person name="Ramirez L."/>
            <person name="Pisabarro A.G."/>
            <person name="Kuo A."/>
            <person name="Tritt A."/>
            <person name="Lipzen A."/>
            <person name="He G."/>
            <person name="Yan M."/>
            <person name="Ng V."/>
            <person name="Cullen D."/>
            <person name="Martin F."/>
            <person name="Rosso M.-N."/>
            <person name="Henrissat B."/>
            <person name="Hibbett D."/>
            <person name="Martinez A.T."/>
            <person name="Grigoriev I.V."/>
        </authorList>
    </citation>
    <scope>NUCLEOTIDE SEQUENCE</scope>
    <source>
        <strain evidence="2">AH 44721</strain>
    </source>
</reference>
<accession>A0A9P5NFF4</accession>
<dbReference type="AlphaFoldDB" id="A0A9P5NFF4"/>
<keyword evidence="2" id="KW-0540">Nuclease</keyword>
<dbReference type="EMBL" id="JADNYJ010000089">
    <property type="protein sequence ID" value="KAF8887620.1"/>
    <property type="molecule type" value="Genomic_DNA"/>
</dbReference>
<gene>
    <name evidence="2" type="ORF">CPB84DRAFT_1684577</name>
</gene>
<organism evidence="2 3">
    <name type="scientific">Gymnopilus junonius</name>
    <name type="common">Spectacular rustgill mushroom</name>
    <name type="synonym">Gymnopilus spectabilis subsp. junonius</name>
    <dbReference type="NCBI Taxonomy" id="109634"/>
    <lineage>
        <taxon>Eukaryota</taxon>
        <taxon>Fungi</taxon>
        <taxon>Dikarya</taxon>
        <taxon>Basidiomycota</taxon>
        <taxon>Agaricomycotina</taxon>
        <taxon>Agaricomycetes</taxon>
        <taxon>Agaricomycetidae</taxon>
        <taxon>Agaricales</taxon>
        <taxon>Agaricineae</taxon>
        <taxon>Hymenogastraceae</taxon>
        <taxon>Gymnopilus</taxon>
    </lineage>
</organism>
<keyword evidence="2" id="KW-0255">Endonuclease</keyword>
<dbReference type="SUPFAM" id="SSF56219">
    <property type="entry name" value="DNase I-like"/>
    <property type="match status" value="1"/>
</dbReference>
<dbReference type="GO" id="GO:0004519">
    <property type="term" value="F:endonuclease activity"/>
    <property type="evidence" value="ECO:0007669"/>
    <property type="project" value="UniProtKB-KW"/>
</dbReference>
<dbReference type="Gene3D" id="3.60.10.10">
    <property type="entry name" value="Endonuclease/exonuclease/phosphatase"/>
    <property type="match status" value="1"/>
</dbReference>
<dbReference type="InterPro" id="IPR005135">
    <property type="entry name" value="Endo/exonuclease/phosphatase"/>
</dbReference>
<evidence type="ECO:0000259" key="1">
    <source>
        <dbReference type="Pfam" id="PF03372"/>
    </source>
</evidence>
<dbReference type="InterPro" id="IPR036691">
    <property type="entry name" value="Endo/exonu/phosph_ase_sf"/>
</dbReference>
<name>A0A9P5NFF4_GYMJU</name>
<keyword evidence="2" id="KW-0378">Hydrolase</keyword>
<dbReference type="Pfam" id="PF03372">
    <property type="entry name" value="Exo_endo_phos"/>
    <property type="match status" value="1"/>
</dbReference>
<dbReference type="Proteomes" id="UP000724874">
    <property type="component" value="Unassembled WGS sequence"/>
</dbReference>
<evidence type="ECO:0000313" key="3">
    <source>
        <dbReference type="Proteomes" id="UP000724874"/>
    </source>
</evidence>
<proteinExistence type="predicted"/>
<protein>
    <submittedName>
        <fullName evidence="2">Endonuclease/exonuclease/phosphatase</fullName>
    </submittedName>
</protein>
<keyword evidence="3" id="KW-1185">Reference proteome</keyword>
<feature type="domain" description="Endonuclease/exonuclease/phosphatase" evidence="1">
    <location>
        <begin position="48"/>
        <end position="237"/>
    </location>
</feature>